<dbReference type="HOGENOM" id="CLU_2401120_0_0_1"/>
<proteinExistence type="predicted"/>
<sequence length="93" mass="10805">MTSQSPKHSTRLPTRPTPSRDLRLLDRWLHGRLQTCKWLRPSIIDWFHKHISKPVPRLLASAGSIDFTIDLYSTARGPVPQSDSCKFVLYYTR</sequence>
<dbReference type="AlphaFoldDB" id="A0A0D0BDV2"/>
<accession>A0A0D0BDV2</accession>
<keyword evidence="2" id="KW-1185">Reference proteome</keyword>
<evidence type="ECO:0000313" key="2">
    <source>
        <dbReference type="Proteomes" id="UP000054485"/>
    </source>
</evidence>
<gene>
    <name evidence="1" type="ORF">CY34DRAFT_202583</name>
</gene>
<reference evidence="1 2" key="1">
    <citation type="submission" date="2014-04" db="EMBL/GenBank/DDBJ databases">
        <authorList>
            <consortium name="DOE Joint Genome Institute"/>
            <person name="Kuo A."/>
            <person name="Ruytinx J."/>
            <person name="Rineau F."/>
            <person name="Colpaert J."/>
            <person name="Kohler A."/>
            <person name="Nagy L.G."/>
            <person name="Floudas D."/>
            <person name="Copeland A."/>
            <person name="Barry K.W."/>
            <person name="Cichocki N."/>
            <person name="Veneault-Fourrey C."/>
            <person name="LaButti K."/>
            <person name="Lindquist E.A."/>
            <person name="Lipzen A."/>
            <person name="Lundell T."/>
            <person name="Morin E."/>
            <person name="Murat C."/>
            <person name="Sun H."/>
            <person name="Tunlid A."/>
            <person name="Henrissat B."/>
            <person name="Grigoriev I.V."/>
            <person name="Hibbett D.S."/>
            <person name="Martin F."/>
            <person name="Nordberg H.P."/>
            <person name="Cantor M.N."/>
            <person name="Hua S.X."/>
        </authorList>
    </citation>
    <scope>NUCLEOTIDE SEQUENCE [LARGE SCALE GENOMIC DNA]</scope>
    <source>
        <strain evidence="1 2">UH-Slu-Lm8-n1</strain>
    </source>
</reference>
<evidence type="ECO:0000313" key="1">
    <source>
        <dbReference type="EMBL" id="KIK41478.1"/>
    </source>
</evidence>
<name>A0A0D0BDV2_9AGAM</name>
<dbReference type="EMBL" id="KN835267">
    <property type="protein sequence ID" value="KIK41478.1"/>
    <property type="molecule type" value="Genomic_DNA"/>
</dbReference>
<dbReference type="InParanoid" id="A0A0D0BDV2"/>
<organism evidence="1 2">
    <name type="scientific">Suillus luteus UH-Slu-Lm8-n1</name>
    <dbReference type="NCBI Taxonomy" id="930992"/>
    <lineage>
        <taxon>Eukaryota</taxon>
        <taxon>Fungi</taxon>
        <taxon>Dikarya</taxon>
        <taxon>Basidiomycota</taxon>
        <taxon>Agaricomycotina</taxon>
        <taxon>Agaricomycetes</taxon>
        <taxon>Agaricomycetidae</taxon>
        <taxon>Boletales</taxon>
        <taxon>Suillineae</taxon>
        <taxon>Suillaceae</taxon>
        <taxon>Suillus</taxon>
    </lineage>
</organism>
<dbReference type="Proteomes" id="UP000054485">
    <property type="component" value="Unassembled WGS sequence"/>
</dbReference>
<protein>
    <submittedName>
        <fullName evidence="1">Uncharacterized protein</fullName>
    </submittedName>
</protein>
<reference evidence="2" key="2">
    <citation type="submission" date="2015-01" db="EMBL/GenBank/DDBJ databases">
        <title>Evolutionary Origins and Diversification of the Mycorrhizal Mutualists.</title>
        <authorList>
            <consortium name="DOE Joint Genome Institute"/>
            <consortium name="Mycorrhizal Genomics Consortium"/>
            <person name="Kohler A."/>
            <person name="Kuo A."/>
            <person name="Nagy L.G."/>
            <person name="Floudas D."/>
            <person name="Copeland A."/>
            <person name="Barry K.W."/>
            <person name="Cichocki N."/>
            <person name="Veneault-Fourrey C."/>
            <person name="LaButti K."/>
            <person name="Lindquist E.A."/>
            <person name="Lipzen A."/>
            <person name="Lundell T."/>
            <person name="Morin E."/>
            <person name="Murat C."/>
            <person name="Riley R."/>
            <person name="Ohm R."/>
            <person name="Sun H."/>
            <person name="Tunlid A."/>
            <person name="Henrissat B."/>
            <person name="Grigoriev I.V."/>
            <person name="Hibbett D.S."/>
            <person name="Martin F."/>
        </authorList>
    </citation>
    <scope>NUCLEOTIDE SEQUENCE [LARGE SCALE GENOMIC DNA]</scope>
    <source>
        <strain evidence="2">UH-Slu-Lm8-n1</strain>
    </source>
</reference>